<name>A0AAN9F2J9_CROPI</name>
<evidence type="ECO:0000313" key="7">
    <source>
        <dbReference type="Proteomes" id="UP001372338"/>
    </source>
</evidence>
<keyword evidence="3" id="KW-0520">NAD</keyword>
<dbReference type="SUPFAM" id="SSF52200">
    <property type="entry name" value="Toll/Interleukin receptor TIR domain"/>
    <property type="match status" value="1"/>
</dbReference>
<feature type="domain" description="TIR" evidence="5">
    <location>
        <begin position="21"/>
        <end position="137"/>
    </location>
</feature>
<dbReference type="PANTHER" id="PTHR32009:SF39">
    <property type="entry name" value="TIR DOMAIN-CONTAINING PROTEIN"/>
    <property type="match status" value="1"/>
</dbReference>
<dbReference type="PROSITE" id="PS50104">
    <property type="entry name" value="TIR"/>
    <property type="match status" value="1"/>
</dbReference>
<dbReference type="PANTHER" id="PTHR32009">
    <property type="entry name" value="TMV RESISTANCE PROTEIN N-LIKE"/>
    <property type="match status" value="1"/>
</dbReference>
<dbReference type="GO" id="GO:0007165">
    <property type="term" value="P:signal transduction"/>
    <property type="evidence" value="ECO:0007669"/>
    <property type="project" value="InterPro"/>
</dbReference>
<dbReference type="InterPro" id="IPR035897">
    <property type="entry name" value="Toll_tir_struct_dom_sf"/>
</dbReference>
<reference evidence="6 7" key="1">
    <citation type="submission" date="2024-01" db="EMBL/GenBank/DDBJ databases">
        <title>The genomes of 5 underutilized Papilionoideae crops provide insights into root nodulation and disease resistanc.</title>
        <authorList>
            <person name="Yuan L."/>
        </authorList>
    </citation>
    <scope>NUCLEOTIDE SEQUENCE [LARGE SCALE GENOMIC DNA]</scope>
    <source>
        <strain evidence="6">ZHUSHIDOU_FW_LH</strain>
        <tissue evidence="6">Leaf</tissue>
    </source>
</reference>
<organism evidence="6 7">
    <name type="scientific">Crotalaria pallida</name>
    <name type="common">Smooth rattlebox</name>
    <name type="synonym">Crotalaria striata</name>
    <dbReference type="NCBI Taxonomy" id="3830"/>
    <lineage>
        <taxon>Eukaryota</taxon>
        <taxon>Viridiplantae</taxon>
        <taxon>Streptophyta</taxon>
        <taxon>Embryophyta</taxon>
        <taxon>Tracheophyta</taxon>
        <taxon>Spermatophyta</taxon>
        <taxon>Magnoliopsida</taxon>
        <taxon>eudicotyledons</taxon>
        <taxon>Gunneridae</taxon>
        <taxon>Pentapetalae</taxon>
        <taxon>rosids</taxon>
        <taxon>fabids</taxon>
        <taxon>Fabales</taxon>
        <taxon>Fabaceae</taxon>
        <taxon>Papilionoideae</taxon>
        <taxon>50 kb inversion clade</taxon>
        <taxon>genistoids sensu lato</taxon>
        <taxon>core genistoids</taxon>
        <taxon>Crotalarieae</taxon>
        <taxon>Crotalaria</taxon>
    </lineage>
</organism>
<evidence type="ECO:0000313" key="6">
    <source>
        <dbReference type="EMBL" id="KAK7268622.1"/>
    </source>
</evidence>
<comment type="catalytic activity">
    <reaction evidence="4">
        <text>NAD(+) + H2O = ADP-D-ribose + nicotinamide + H(+)</text>
        <dbReference type="Rhea" id="RHEA:16301"/>
        <dbReference type="ChEBI" id="CHEBI:15377"/>
        <dbReference type="ChEBI" id="CHEBI:15378"/>
        <dbReference type="ChEBI" id="CHEBI:17154"/>
        <dbReference type="ChEBI" id="CHEBI:57540"/>
        <dbReference type="ChEBI" id="CHEBI:57967"/>
        <dbReference type="EC" id="3.2.2.6"/>
    </reaction>
    <physiologicalReaction direction="left-to-right" evidence="4">
        <dbReference type="Rhea" id="RHEA:16302"/>
    </physiologicalReaction>
</comment>
<dbReference type="Gene3D" id="3.40.50.10140">
    <property type="entry name" value="Toll/interleukin-1 receptor homology (TIR) domain"/>
    <property type="match status" value="1"/>
</dbReference>
<evidence type="ECO:0000256" key="4">
    <source>
        <dbReference type="ARBA" id="ARBA00047304"/>
    </source>
</evidence>
<dbReference type="InterPro" id="IPR000157">
    <property type="entry name" value="TIR_dom"/>
</dbReference>
<keyword evidence="2" id="KW-0378">Hydrolase</keyword>
<evidence type="ECO:0000256" key="2">
    <source>
        <dbReference type="ARBA" id="ARBA00022801"/>
    </source>
</evidence>
<gene>
    <name evidence="6" type="ORF">RIF29_21324</name>
</gene>
<accession>A0AAN9F2J9</accession>
<proteinExistence type="predicted"/>
<dbReference type="GO" id="GO:0061809">
    <property type="term" value="F:NAD+ nucleosidase activity, cyclic ADP-ribose generating"/>
    <property type="evidence" value="ECO:0007669"/>
    <property type="project" value="UniProtKB-EC"/>
</dbReference>
<sequence length="137" mass="14910">MATPTSSTSSSSPSATSTFTHTYDVFISSRGYSDAIKRFIIKLRDAVHEKGFKTFLHDGHLKKASELSADLLKAIQESRIVIVVLSKNVAKKLQPSSNFGLDEITKIMKSSPSLAIPFVYNADGDGMIDFHRSVATG</sequence>
<keyword evidence="7" id="KW-1185">Reference proteome</keyword>
<dbReference type="EMBL" id="JAYWIO010000004">
    <property type="protein sequence ID" value="KAK7268622.1"/>
    <property type="molecule type" value="Genomic_DNA"/>
</dbReference>
<dbReference type="EC" id="3.2.2.6" evidence="1"/>
<evidence type="ECO:0000256" key="3">
    <source>
        <dbReference type="ARBA" id="ARBA00023027"/>
    </source>
</evidence>
<protein>
    <recommendedName>
        <fullName evidence="1">ADP-ribosyl cyclase/cyclic ADP-ribose hydrolase</fullName>
        <ecNumber evidence="1">3.2.2.6</ecNumber>
    </recommendedName>
</protein>
<evidence type="ECO:0000256" key="1">
    <source>
        <dbReference type="ARBA" id="ARBA00011982"/>
    </source>
</evidence>
<dbReference type="Pfam" id="PF01582">
    <property type="entry name" value="TIR"/>
    <property type="match status" value="1"/>
</dbReference>
<comment type="caution">
    <text evidence="6">The sequence shown here is derived from an EMBL/GenBank/DDBJ whole genome shotgun (WGS) entry which is preliminary data.</text>
</comment>
<dbReference type="AlphaFoldDB" id="A0AAN9F2J9"/>
<dbReference type="Proteomes" id="UP001372338">
    <property type="component" value="Unassembled WGS sequence"/>
</dbReference>
<evidence type="ECO:0000259" key="5">
    <source>
        <dbReference type="PROSITE" id="PS50104"/>
    </source>
</evidence>